<dbReference type="GO" id="GO:0050043">
    <property type="term" value="F:lactate racemase activity"/>
    <property type="evidence" value="ECO:0007669"/>
    <property type="project" value="InterPro"/>
</dbReference>
<comment type="caution">
    <text evidence="2">The sequence shown here is derived from an EMBL/GenBank/DDBJ whole genome shotgun (WGS) entry which is preliminary data.</text>
</comment>
<protein>
    <submittedName>
        <fullName evidence="2">DUF2088 domain-containing protein</fullName>
    </submittedName>
</protein>
<reference evidence="2" key="1">
    <citation type="submission" date="2019-09" db="EMBL/GenBank/DDBJ databases">
        <title>Characterisation of the sponge microbiome using genome-centric metagenomics.</title>
        <authorList>
            <person name="Engelberts J.P."/>
            <person name="Robbins S.J."/>
            <person name="De Goeij J.M."/>
            <person name="Aranda M."/>
            <person name="Bell S.C."/>
            <person name="Webster N.S."/>
        </authorList>
    </citation>
    <scope>NUCLEOTIDE SEQUENCE</scope>
    <source>
        <strain evidence="2">SB0664_bin_27</strain>
    </source>
</reference>
<gene>
    <name evidence="2" type="ORF">F4Y42_11870</name>
</gene>
<proteinExistence type="predicted"/>
<dbReference type="InterPro" id="IPR018657">
    <property type="entry name" value="LarA-like_N"/>
</dbReference>
<accession>A0A6B0YVV2</accession>
<dbReference type="AlphaFoldDB" id="A0A6B0YVV2"/>
<sequence length="410" mass="43539">MIQLAPVRQSVSEQREENVSAAVWNGLNAAALSERVRPGMRVAVAVGSRGISCYKEVVQAVVETLKSLGAEPVLVPAMGSHGGGTAEGQHAVLVGYGMDDLGVPIHSSLEVKQIGEAAGMPVYWDRHAAEADAVIPVNRVKAHTAFRADHESGLCKIMTIGLGKRKGAATLHAHDAVTAIPRAAQVILKTMPVVAGVAIVENGRHEPAEIAVLAGERIFEEEPELLRKAKALQPSIPFDDLDLLIVQEMGKNISGTGMDTNIIGMWRRNGGPREPNFRVLAVLDLTDGSHGNASGVGLADLIPERLRAKVDWHATYTNCLTAGNFAAAKQPVVLPSDQEVIQTGLMGKAADSARVVWIRNTLELDTLWLSPALLEEARDIPALTDVGSLQSVEFTAEGALQPPAPVQIVS</sequence>
<name>A0A6B0YVV2_9CHLR</name>
<evidence type="ECO:0000313" key="2">
    <source>
        <dbReference type="EMBL" id="MXY94129.1"/>
    </source>
</evidence>
<dbReference type="Gene3D" id="3.40.50.11440">
    <property type="match status" value="1"/>
</dbReference>
<evidence type="ECO:0000259" key="1">
    <source>
        <dbReference type="Pfam" id="PF09861"/>
    </source>
</evidence>
<organism evidence="2">
    <name type="scientific">Caldilineaceae bacterium SB0664_bin_27</name>
    <dbReference type="NCBI Taxonomy" id="2605260"/>
    <lineage>
        <taxon>Bacteria</taxon>
        <taxon>Bacillati</taxon>
        <taxon>Chloroflexota</taxon>
        <taxon>Caldilineae</taxon>
        <taxon>Caldilineales</taxon>
        <taxon>Caldilineaceae</taxon>
    </lineage>
</organism>
<dbReference type="Pfam" id="PF09861">
    <property type="entry name" value="Lar_N"/>
    <property type="match status" value="1"/>
</dbReference>
<dbReference type="EMBL" id="VXRG01000100">
    <property type="protein sequence ID" value="MXY94129.1"/>
    <property type="molecule type" value="Genomic_DNA"/>
</dbReference>
<feature type="domain" description="LarA-like N-terminal" evidence="1">
    <location>
        <begin position="10"/>
        <end position="174"/>
    </location>
</feature>